<organism evidence="1 2">
    <name type="scientific">Deinococcus phoenicis</name>
    <dbReference type="NCBI Taxonomy" id="1476583"/>
    <lineage>
        <taxon>Bacteria</taxon>
        <taxon>Thermotogati</taxon>
        <taxon>Deinococcota</taxon>
        <taxon>Deinococci</taxon>
        <taxon>Deinococcales</taxon>
        <taxon>Deinococcaceae</taxon>
        <taxon>Deinococcus</taxon>
    </lineage>
</organism>
<comment type="caution">
    <text evidence="1">The sequence shown here is derived from an EMBL/GenBank/DDBJ whole genome shotgun (WGS) entry which is preliminary data.</text>
</comment>
<keyword evidence="2" id="KW-1185">Reference proteome</keyword>
<protein>
    <recommendedName>
        <fullName evidence="3">Transcriptional regulator</fullName>
    </recommendedName>
</protein>
<accession>A0A016QSQ9</accession>
<dbReference type="AlphaFoldDB" id="A0A016QSQ9"/>
<evidence type="ECO:0008006" key="3">
    <source>
        <dbReference type="Google" id="ProtNLM"/>
    </source>
</evidence>
<dbReference type="Proteomes" id="UP000020492">
    <property type="component" value="Unassembled WGS sequence"/>
</dbReference>
<proteinExistence type="predicted"/>
<name>A0A016QSQ9_9DEIO</name>
<evidence type="ECO:0000313" key="1">
    <source>
        <dbReference type="EMBL" id="EYB68839.1"/>
    </source>
</evidence>
<dbReference type="OrthoDB" id="1551421at2"/>
<evidence type="ECO:0000313" key="2">
    <source>
        <dbReference type="Proteomes" id="UP000020492"/>
    </source>
</evidence>
<sequence length="122" mass="12999">MSTPDQQRAELLRHIWECGPLGVAAVLRFGAELGMSAAEVDLRLAHLHTAGLIHVDQPGEHLEAWGPALDAEAAARTAYGHLSGYVACRVCGCTNNWPCDGGCWWAEDDLCTSCADPVAVEA</sequence>
<dbReference type="STRING" id="1476583.DEIPH_ctg017orf0216"/>
<dbReference type="PATRIC" id="fig|1476583.3.peg.1203"/>
<reference evidence="1 2" key="1">
    <citation type="submission" date="2014-03" db="EMBL/GenBank/DDBJ databases">
        <title>Draft genome sequence of Deinococcus phoenicis 1P10ME.</title>
        <authorList>
            <person name="Stepanov V.G."/>
            <person name="Vaishampayan P."/>
            <person name="Venkateswaran K."/>
            <person name="Fox G.E."/>
        </authorList>
    </citation>
    <scope>NUCLEOTIDE SEQUENCE [LARGE SCALE GENOMIC DNA]</scope>
    <source>
        <strain evidence="1 2">1P10ME</strain>
    </source>
</reference>
<gene>
    <name evidence="1" type="ORF">DEIPH_ctg017orf0216</name>
</gene>
<dbReference type="EMBL" id="JHAC01000017">
    <property type="protein sequence ID" value="EYB68839.1"/>
    <property type="molecule type" value="Genomic_DNA"/>
</dbReference>
<dbReference type="RefSeq" id="WP_034355354.1">
    <property type="nucleotide sequence ID" value="NZ_JHAC01000017.1"/>
</dbReference>